<accession>A0A935C1J5</accession>
<dbReference type="RefSeq" id="WP_201427586.1">
    <property type="nucleotide sequence ID" value="NZ_JAEQMG010000083.1"/>
</dbReference>
<gene>
    <name evidence="1" type="ORF">JKK62_08780</name>
</gene>
<reference evidence="1" key="1">
    <citation type="submission" date="2021-01" db="EMBL/GenBank/DDBJ databases">
        <title>Genome public.</title>
        <authorList>
            <person name="Liu C."/>
            <person name="Sun Q."/>
        </authorList>
    </citation>
    <scope>NUCLEOTIDE SEQUENCE</scope>
    <source>
        <strain evidence="1">M6</strain>
    </source>
</reference>
<dbReference type="Proteomes" id="UP000633365">
    <property type="component" value="Unassembled WGS sequence"/>
</dbReference>
<evidence type="ECO:0000313" key="1">
    <source>
        <dbReference type="EMBL" id="MBK6088740.1"/>
    </source>
</evidence>
<protein>
    <submittedName>
        <fullName evidence="1">Uncharacterized protein</fullName>
    </submittedName>
</protein>
<dbReference type="EMBL" id="JAEQMG010000083">
    <property type="protein sequence ID" value="MBK6088740.1"/>
    <property type="molecule type" value="Genomic_DNA"/>
</dbReference>
<dbReference type="AlphaFoldDB" id="A0A935C1J5"/>
<keyword evidence="2" id="KW-1185">Reference proteome</keyword>
<evidence type="ECO:0000313" key="2">
    <source>
        <dbReference type="Proteomes" id="UP000633365"/>
    </source>
</evidence>
<organism evidence="1 2">
    <name type="scientific">Ruminococcus difficilis</name>
    <dbReference type="NCBI Taxonomy" id="2763069"/>
    <lineage>
        <taxon>Bacteria</taxon>
        <taxon>Bacillati</taxon>
        <taxon>Bacillota</taxon>
        <taxon>Clostridia</taxon>
        <taxon>Eubacteriales</taxon>
        <taxon>Oscillospiraceae</taxon>
        <taxon>Ruminococcus</taxon>
    </lineage>
</organism>
<proteinExistence type="predicted"/>
<name>A0A935C1J5_9FIRM</name>
<comment type="caution">
    <text evidence="1">The sequence shown here is derived from an EMBL/GenBank/DDBJ whole genome shotgun (WGS) entry which is preliminary data.</text>
</comment>
<sequence length="52" mass="5799">MAYLDDNNDHLYTAGDPLEALDKELAELKASLKELDGITEADQMNDPNPQDH</sequence>